<dbReference type="InterPro" id="IPR001577">
    <property type="entry name" value="Peptidase_M8"/>
</dbReference>
<dbReference type="GO" id="GO:0016020">
    <property type="term" value="C:membrane"/>
    <property type="evidence" value="ECO:0007669"/>
    <property type="project" value="InterPro"/>
</dbReference>
<dbReference type="GO" id="GO:0005737">
    <property type="term" value="C:cytoplasm"/>
    <property type="evidence" value="ECO:0007669"/>
    <property type="project" value="UniProtKB-SubCell"/>
</dbReference>
<organism evidence="20 21">
    <name type="scientific">Salmo trutta</name>
    <name type="common">Brown trout</name>
    <dbReference type="NCBI Taxonomy" id="8032"/>
    <lineage>
        <taxon>Eukaryota</taxon>
        <taxon>Metazoa</taxon>
        <taxon>Chordata</taxon>
        <taxon>Craniata</taxon>
        <taxon>Vertebrata</taxon>
        <taxon>Euteleostomi</taxon>
        <taxon>Actinopterygii</taxon>
        <taxon>Neopterygii</taxon>
        <taxon>Teleostei</taxon>
        <taxon>Protacanthopterygii</taxon>
        <taxon>Salmoniformes</taxon>
        <taxon>Salmonidae</taxon>
        <taxon>Salmoninae</taxon>
        <taxon>Salmo</taxon>
    </lineage>
</organism>
<dbReference type="GO" id="GO:0005811">
    <property type="term" value="C:lipid droplet"/>
    <property type="evidence" value="ECO:0007669"/>
    <property type="project" value="UniProtKB-SubCell"/>
</dbReference>
<evidence type="ECO:0000256" key="19">
    <source>
        <dbReference type="SAM" id="Phobius"/>
    </source>
</evidence>
<comment type="function">
    <text evidence="1">Metalloprotease.</text>
</comment>
<dbReference type="PANTHER" id="PTHR10942:SF0">
    <property type="entry name" value="LEISHMANOLYSIN-LIKE PEPTIDASE"/>
    <property type="match status" value="1"/>
</dbReference>
<keyword evidence="9 17" id="KW-0479">Metal-binding</keyword>
<feature type="binding site" evidence="17">
    <location>
        <position position="180"/>
    </location>
    <ligand>
        <name>Zn(2+)</name>
        <dbReference type="ChEBI" id="CHEBI:29105"/>
        <note>catalytic</note>
    </ligand>
</feature>
<keyword evidence="5" id="KW-0963">Cytoplasm</keyword>
<keyword evidence="12 17" id="KW-0862">Zinc</keyword>
<comment type="subcellular location">
    <subcellularLocation>
        <location evidence="2">Cytoplasm</location>
    </subcellularLocation>
    <subcellularLocation>
        <location evidence="3">Lipid droplet</location>
    </subcellularLocation>
</comment>
<dbReference type="Gene3D" id="3.90.132.10">
    <property type="entry name" value="Leishmanolysin , domain 2"/>
    <property type="match status" value="1"/>
</dbReference>
<dbReference type="Gene3D" id="3.10.170.20">
    <property type="match status" value="1"/>
</dbReference>
<evidence type="ECO:0000256" key="4">
    <source>
        <dbReference type="ARBA" id="ARBA00005860"/>
    </source>
</evidence>
<dbReference type="GO" id="GO:0046872">
    <property type="term" value="F:metal ion binding"/>
    <property type="evidence" value="ECO:0007669"/>
    <property type="project" value="UniProtKB-KW"/>
</dbReference>
<dbReference type="AlphaFoldDB" id="A0A674F416"/>
<evidence type="ECO:0000256" key="8">
    <source>
        <dbReference type="ARBA" id="ARBA00022677"/>
    </source>
</evidence>
<keyword evidence="8" id="KW-0551">Lipid droplet</keyword>
<sequence>TDERGTFRHLEIVLPFCFLQDKLFPQAIDYLQKVFQVRRKSGPILLSRQCVTNQYLRKKDDPHRYCQGSCADITKCGPVIVPEHHLQQCKVCSETGRSCGSAGPPDGKGVEGADFVLYVSGVTTERCGQENIVAYAAYCQLESELDRPIAGYANLCPNMISTQPQEFESMLSTVKHEIIHALGFSAGLFAFYHDYNGKPLTPRFASGLPAFNESLGLYQWSDAVIRRVTRLWDIRGGVMVRHEVHLLVTPRVVEEARRHFGCPILEGMELENQGGMGTELNHWEKRLLENEAMTGSHTQNRVFSRITLAIMEDTGWYRANYSMAERLDWGKGLGCDFVMKSCKFWIERQRQSRKVVTPYCDTVRATPLQLTCRQDQLAVAVCNLQKYPQDLPLDYQYFDHIPDVSVRDIASYGGAVEIADYCPFSQEFSWHLSGEYQRNSYCRVQENQPGNIHFLLALFLPLGASDPTVPWIIYSETVHSLEGLQNSRNIRNIPRFSRNPSWKIPSWMIPCWSMSCSTHGLTVWVQDTEFQCVHTGQLLRVSVRVNDWVYNGVLVCPACSDFCSACPLPQQLPPLNSTRRVPIDPCSSSSSLVVTLWLLLLNLIPLLAGFILCVRN</sequence>
<reference evidence="20" key="2">
    <citation type="submission" date="2025-09" db="UniProtKB">
        <authorList>
            <consortium name="Ensembl"/>
        </authorList>
    </citation>
    <scope>IDENTIFICATION</scope>
</reference>
<evidence type="ECO:0000256" key="12">
    <source>
        <dbReference type="ARBA" id="ARBA00022833"/>
    </source>
</evidence>
<keyword evidence="6" id="KW-0132">Cell division</keyword>
<evidence type="ECO:0000256" key="11">
    <source>
        <dbReference type="ARBA" id="ARBA00022801"/>
    </source>
</evidence>
<dbReference type="GO" id="GO:0004222">
    <property type="term" value="F:metalloendopeptidase activity"/>
    <property type="evidence" value="ECO:0007669"/>
    <property type="project" value="UniProtKB-UniRule"/>
</dbReference>
<evidence type="ECO:0000256" key="2">
    <source>
        <dbReference type="ARBA" id="ARBA00004496"/>
    </source>
</evidence>
<keyword evidence="19" id="KW-1133">Transmembrane helix</keyword>
<dbReference type="FunFam" id="3.90.132.10:FF:000001">
    <property type="entry name" value="leishmanolysin-like peptidase isoform X2"/>
    <property type="match status" value="1"/>
</dbReference>
<dbReference type="GeneTree" id="ENSGT00390000008796"/>
<keyword evidence="7 18" id="KW-0645">Protease</keyword>
<protein>
    <recommendedName>
        <fullName evidence="15 18">Leishmanolysin-like peptidase</fullName>
        <ecNumber evidence="18">3.4.24.-</ecNumber>
    </recommendedName>
</protein>
<evidence type="ECO:0000256" key="13">
    <source>
        <dbReference type="ARBA" id="ARBA00023049"/>
    </source>
</evidence>
<evidence type="ECO:0000256" key="18">
    <source>
        <dbReference type="RuleBase" id="RU366077"/>
    </source>
</evidence>
<dbReference type="Pfam" id="PF01457">
    <property type="entry name" value="Peptidase_M8"/>
    <property type="match status" value="2"/>
</dbReference>
<keyword evidence="11 18" id="KW-0378">Hydrolase</keyword>
<feature type="transmembrane region" description="Helical" evidence="19">
    <location>
        <begin position="592"/>
        <end position="614"/>
    </location>
</feature>
<keyword evidence="19" id="KW-0812">Transmembrane</keyword>
<evidence type="ECO:0000256" key="6">
    <source>
        <dbReference type="ARBA" id="ARBA00022618"/>
    </source>
</evidence>
<dbReference type="GO" id="GO:0007155">
    <property type="term" value="P:cell adhesion"/>
    <property type="evidence" value="ECO:0007669"/>
    <property type="project" value="InterPro"/>
</dbReference>
<dbReference type="Gene3D" id="2.10.55.10">
    <property type="entry name" value="Leishmanolysin domain 3"/>
    <property type="match status" value="1"/>
</dbReference>
<dbReference type="Proteomes" id="UP000472277">
    <property type="component" value="Chromosome 20"/>
</dbReference>
<gene>
    <name evidence="20" type="primary">LMLN</name>
    <name evidence="20" type="synonym">lmln</name>
</gene>
<keyword evidence="13 17" id="KW-0482">Metalloprotease</keyword>
<dbReference type="FunFam" id="2.10.55.10:FF:000001">
    <property type="entry name" value="Leishmanolysin like peptidase"/>
    <property type="match status" value="1"/>
</dbReference>
<comment type="cofactor">
    <cofactor evidence="17 18">
        <name>Zn(2+)</name>
        <dbReference type="ChEBI" id="CHEBI:29105"/>
    </cofactor>
    <text evidence="17 18">Binds 1 zinc ion per subunit.</text>
</comment>
<keyword evidence="10" id="KW-0498">Mitosis</keyword>
<evidence type="ECO:0000256" key="9">
    <source>
        <dbReference type="ARBA" id="ARBA00022723"/>
    </source>
</evidence>
<comment type="similarity">
    <text evidence="4 18">Belongs to the peptidase M8 family.</text>
</comment>
<dbReference type="GO" id="GO:0006508">
    <property type="term" value="P:proteolysis"/>
    <property type="evidence" value="ECO:0007669"/>
    <property type="project" value="UniProtKB-KW"/>
</dbReference>
<evidence type="ECO:0000313" key="21">
    <source>
        <dbReference type="Proteomes" id="UP000472277"/>
    </source>
</evidence>
<name>A0A674F416_SALTR</name>
<accession>A0A674F416</accession>
<evidence type="ECO:0000256" key="14">
    <source>
        <dbReference type="ARBA" id="ARBA00023306"/>
    </source>
</evidence>
<feature type="binding site" evidence="17">
    <location>
        <position position="176"/>
    </location>
    <ligand>
        <name>Zn(2+)</name>
        <dbReference type="ChEBI" id="CHEBI:29105"/>
        <note>catalytic</note>
    </ligand>
</feature>
<dbReference type="FunFam" id="3.10.170.20:FF:000002">
    <property type="entry name" value="Leishmanolysin like peptidase"/>
    <property type="match status" value="1"/>
</dbReference>
<dbReference type="Ensembl" id="ENSSTUT00000122698.1">
    <property type="protein sequence ID" value="ENSSTUP00000114665.1"/>
    <property type="gene ID" value="ENSSTUG00000050510.1"/>
</dbReference>
<dbReference type="PANTHER" id="PTHR10942">
    <property type="entry name" value="LEISHMANOLYSIN-LIKE PEPTIDASE"/>
    <property type="match status" value="1"/>
</dbReference>
<evidence type="ECO:0000256" key="5">
    <source>
        <dbReference type="ARBA" id="ARBA00022490"/>
    </source>
</evidence>
<dbReference type="GO" id="GO:0051301">
    <property type="term" value="P:cell division"/>
    <property type="evidence" value="ECO:0007669"/>
    <property type="project" value="UniProtKB-KW"/>
</dbReference>
<evidence type="ECO:0000256" key="7">
    <source>
        <dbReference type="ARBA" id="ARBA00022670"/>
    </source>
</evidence>
<keyword evidence="19" id="KW-0472">Membrane</keyword>
<evidence type="ECO:0000256" key="1">
    <source>
        <dbReference type="ARBA" id="ARBA00002657"/>
    </source>
</evidence>
<feature type="binding site" evidence="17">
    <location>
        <position position="282"/>
    </location>
    <ligand>
        <name>Zn(2+)</name>
        <dbReference type="ChEBI" id="CHEBI:29105"/>
        <note>catalytic</note>
    </ligand>
</feature>
<reference evidence="20" key="1">
    <citation type="submission" date="2025-08" db="UniProtKB">
        <authorList>
            <consortium name="Ensembl"/>
        </authorList>
    </citation>
    <scope>IDENTIFICATION</scope>
</reference>
<proteinExistence type="inferred from homology"/>
<evidence type="ECO:0000313" key="20">
    <source>
        <dbReference type="Ensembl" id="ENSSTUP00000114665.1"/>
    </source>
</evidence>
<keyword evidence="21" id="KW-1185">Reference proteome</keyword>
<dbReference type="EC" id="3.4.24.-" evidence="18"/>
<feature type="active site" evidence="16">
    <location>
        <position position="177"/>
    </location>
</feature>
<evidence type="ECO:0000256" key="17">
    <source>
        <dbReference type="PIRSR" id="PIRSR601577-2"/>
    </source>
</evidence>
<evidence type="ECO:0000256" key="10">
    <source>
        <dbReference type="ARBA" id="ARBA00022776"/>
    </source>
</evidence>
<evidence type="ECO:0000256" key="16">
    <source>
        <dbReference type="PIRSR" id="PIRSR601577-1"/>
    </source>
</evidence>
<keyword evidence="14" id="KW-0131">Cell cycle</keyword>
<dbReference type="SUPFAM" id="SSF55486">
    <property type="entry name" value="Metalloproteases ('zincins'), catalytic domain"/>
    <property type="match status" value="1"/>
</dbReference>
<evidence type="ECO:0000256" key="15">
    <source>
        <dbReference type="ARBA" id="ARBA00039717"/>
    </source>
</evidence>
<evidence type="ECO:0000256" key="3">
    <source>
        <dbReference type="ARBA" id="ARBA00004502"/>
    </source>
</evidence>